<keyword evidence="2" id="KW-1185">Reference proteome</keyword>
<organism evidence="1 2">
    <name type="scientific">Stieleria marina</name>
    <dbReference type="NCBI Taxonomy" id="1930275"/>
    <lineage>
        <taxon>Bacteria</taxon>
        <taxon>Pseudomonadati</taxon>
        <taxon>Planctomycetota</taxon>
        <taxon>Planctomycetia</taxon>
        <taxon>Pirellulales</taxon>
        <taxon>Pirellulaceae</taxon>
        <taxon>Stieleria</taxon>
    </lineage>
</organism>
<proteinExistence type="predicted"/>
<gene>
    <name evidence="1" type="ORF">K239x_19400</name>
</gene>
<sequence length="71" mass="8296">MLYTPWNCTTQNVVDKAALKNKTIFGVKVETQHGKRQPKSWGGWGFVERFCFLREPVMGSERLPHCNKERQ</sequence>
<accession>A0A517NS79</accession>
<dbReference type="EMBL" id="CP036526">
    <property type="protein sequence ID" value="QDT09987.1"/>
    <property type="molecule type" value="Genomic_DNA"/>
</dbReference>
<dbReference type="AlphaFoldDB" id="A0A517NS79"/>
<name>A0A517NS79_9BACT</name>
<evidence type="ECO:0000313" key="2">
    <source>
        <dbReference type="Proteomes" id="UP000319817"/>
    </source>
</evidence>
<protein>
    <submittedName>
        <fullName evidence="1">Uncharacterized protein</fullName>
    </submittedName>
</protein>
<dbReference type="Proteomes" id="UP000319817">
    <property type="component" value="Chromosome"/>
</dbReference>
<reference evidence="1 2" key="1">
    <citation type="submission" date="2019-02" db="EMBL/GenBank/DDBJ databases">
        <title>Deep-cultivation of Planctomycetes and their phenomic and genomic characterization uncovers novel biology.</title>
        <authorList>
            <person name="Wiegand S."/>
            <person name="Jogler M."/>
            <person name="Boedeker C."/>
            <person name="Pinto D."/>
            <person name="Vollmers J."/>
            <person name="Rivas-Marin E."/>
            <person name="Kohn T."/>
            <person name="Peeters S.H."/>
            <person name="Heuer A."/>
            <person name="Rast P."/>
            <person name="Oberbeckmann S."/>
            <person name="Bunk B."/>
            <person name="Jeske O."/>
            <person name="Meyerdierks A."/>
            <person name="Storesund J.E."/>
            <person name="Kallscheuer N."/>
            <person name="Luecker S."/>
            <person name="Lage O.M."/>
            <person name="Pohl T."/>
            <person name="Merkel B.J."/>
            <person name="Hornburger P."/>
            <person name="Mueller R.-W."/>
            <person name="Bruemmer F."/>
            <person name="Labrenz M."/>
            <person name="Spormann A.M."/>
            <person name="Op den Camp H."/>
            <person name="Overmann J."/>
            <person name="Amann R."/>
            <person name="Jetten M.S.M."/>
            <person name="Mascher T."/>
            <person name="Medema M.H."/>
            <person name="Devos D.P."/>
            <person name="Kaster A.-K."/>
            <person name="Ovreas L."/>
            <person name="Rohde M."/>
            <person name="Galperin M.Y."/>
            <person name="Jogler C."/>
        </authorList>
    </citation>
    <scope>NUCLEOTIDE SEQUENCE [LARGE SCALE GENOMIC DNA]</scope>
    <source>
        <strain evidence="1 2">K23_9</strain>
    </source>
</reference>
<evidence type="ECO:0000313" key="1">
    <source>
        <dbReference type="EMBL" id="QDT09987.1"/>
    </source>
</evidence>